<dbReference type="OrthoDB" id="10064535at2759"/>
<evidence type="ECO:0000313" key="1">
    <source>
        <dbReference type="EMBL" id="MPD03629.1"/>
    </source>
</evidence>
<reference evidence="1 2" key="1">
    <citation type="submission" date="2019-05" db="EMBL/GenBank/DDBJ databases">
        <title>Another draft genome of Portunus trituberculatus and its Hox gene families provides insights of decapod evolution.</title>
        <authorList>
            <person name="Jeong J.-H."/>
            <person name="Song I."/>
            <person name="Kim S."/>
            <person name="Choi T."/>
            <person name="Kim D."/>
            <person name="Ryu S."/>
            <person name="Kim W."/>
        </authorList>
    </citation>
    <scope>NUCLEOTIDE SEQUENCE [LARGE SCALE GENOMIC DNA]</scope>
    <source>
        <tissue evidence="1">Muscle</tissue>
    </source>
</reference>
<evidence type="ECO:0000313" key="2">
    <source>
        <dbReference type="Proteomes" id="UP000324222"/>
    </source>
</evidence>
<organism evidence="1 2">
    <name type="scientific">Portunus trituberculatus</name>
    <name type="common">Swimming crab</name>
    <name type="synonym">Neptunus trituberculatus</name>
    <dbReference type="NCBI Taxonomy" id="210409"/>
    <lineage>
        <taxon>Eukaryota</taxon>
        <taxon>Metazoa</taxon>
        <taxon>Ecdysozoa</taxon>
        <taxon>Arthropoda</taxon>
        <taxon>Crustacea</taxon>
        <taxon>Multicrustacea</taxon>
        <taxon>Malacostraca</taxon>
        <taxon>Eumalacostraca</taxon>
        <taxon>Eucarida</taxon>
        <taxon>Decapoda</taxon>
        <taxon>Pleocyemata</taxon>
        <taxon>Brachyura</taxon>
        <taxon>Eubrachyura</taxon>
        <taxon>Portunoidea</taxon>
        <taxon>Portunidae</taxon>
        <taxon>Portuninae</taxon>
        <taxon>Portunus</taxon>
    </lineage>
</organism>
<dbReference type="Proteomes" id="UP000324222">
    <property type="component" value="Unassembled WGS sequence"/>
</dbReference>
<accession>A0A5B7KF08</accession>
<sequence length="82" mass="9145">MKGPCSRQNCPSFVADSFKVAAGVCSHILCWAKSLMMENSVDPVNVRKNMALLYRCPLTTEHNIAVMKELGLNDLKAEYIIQ</sequence>
<dbReference type="EMBL" id="VSRR010137067">
    <property type="protein sequence ID" value="MPD03629.1"/>
    <property type="molecule type" value="Genomic_DNA"/>
</dbReference>
<proteinExistence type="predicted"/>
<dbReference type="AlphaFoldDB" id="A0A5B7KF08"/>
<comment type="caution">
    <text evidence="1">The sequence shown here is derived from an EMBL/GenBank/DDBJ whole genome shotgun (WGS) entry which is preliminary data.</text>
</comment>
<keyword evidence="2" id="KW-1185">Reference proteome</keyword>
<gene>
    <name evidence="1" type="ORF">E2C01_099271</name>
</gene>
<name>A0A5B7KF08_PORTR</name>
<protein>
    <submittedName>
        <fullName evidence="1">Uncharacterized protein</fullName>
    </submittedName>
</protein>